<keyword evidence="2" id="KW-0812">Transmembrane</keyword>
<dbReference type="InterPro" id="IPR022764">
    <property type="entry name" value="Peptidase_S54_rhomboid_dom"/>
</dbReference>
<sequence length="214" mass="22390">MVNTLLISTCLAHAAQLIFPPLTPLLMRQTGLIRRSPLRQSYRLLSPVFLHASIPHLLTNMYSLRNLGPAAASAFGESSLLPLYLASGVAGNVLSTALSRSAASSGVGASGAVCGLLAAYYVHLRSSRGQYSRAGVEGAMQGIRKTVAVNVLFGLSPGSNIDNAAHLGGFVCGGAAAWLAEGRRQTWSLQDAVANGRRRLEDVTGWDTEGWGGG</sequence>
<keyword evidence="4" id="KW-0472">Membrane</keyword>
<gene>
    <name evidence="6" type="ORF">TeGR_g1911</name>
</gene>
<protein>
    <recommendedName>
        <fullName evidence="5">Peptidase S54 rhomboid domain-containing protein</fullName>
    </recommendedName>
</protein>
<keyword evidence="7" id="KW-1185">Reference proteome</keyword>
<dbReference type="PANTHER" id="PTHR43731">
    <property type="entry name" value="RHOMBOID PROTEASE"/>
    <property type="match status" value="1"/>
</dbReference>
<comment type="caution">
    <text evidence="6">The sequence shown here is derived from an EMBL/GenBank/DDBJ whole genome shotgun (WGS) entry which is preliminary data.</text>
</comment>
<evidence type="ECO:0000256" key="4">
    <source>
        <dbReference type="ARBA" id="ARBA00023136"/>
    </source>
</evidence>
<proteinExistence type="predicted"/>
<dbReference type="EMBL" id="BRYB01003966">
    <property type="protein sequence ID" value="GMI23473.1"/>
    <property type="molecule type" value="Genomic_DNA"/>
</dbReference>
<feature type="domain" description="Peptidase S54 rhomboid" evidence="5">
    <location>
        <begin position="39"/>
        <end position="179"/>
    </location>
</feature>
<dbReference type="PANTHER" id="PTHR43731:SF26">
    <property type="entry name" value="RHOMBOID-LIKE PROTEIN 10, CHLOROPLASTIC"/>
    <property type="match status" value="1"/>
</dbReference>
<evidence type="ECO:0000256" key="3">
    <source>
        <dbReference type="ARBA" id="ARBA00022989"/>
    </source>
</evidence>
<keyword evidence="3" id="KW-1133">Transmembrane helix</keyword>
<evidence type="ECO:0000256" key="1">
    <source>
        <dbReference type="ARBA" id="ARBA00004141"/>
    </source>
</evidence>
<evidence type="ECO:0000313" key="7">
    <source>
        <dbReference type="Proteomes" id="UP001165060"/>
    </source>
</evidence>
<evidence type="ECO:0000259" key="5">
    <source>
        <dbReference type="Pfam" id="PF01694"/>
    </source>
</evidence>
<name>A0ABQ6MCF2_9STRA</name>
<dbReference type="Pfam" id="PF01694">
    <property type="entry name" value="Rhomboid"/>
    <property type="match status" value="1"/>
</dbReference>
<dbReference type="InterPro" id="IPR050925">
    <property type="entry name" value="Rhomboid_protease_S54"/>
</dbReference>
<comment type="subcellular location">
    <subcellularLocation>
        <location evidence="1">Membrane</location>
        <topology evidence="1">Multi-pass membrane protein</topology>
    </subcellularLocation>
</comment>
<dbReference type="Proteomes" id="UP001165060">
    <property type="component" value="Unassembled WGS sequence"/>
</dbReference>
<dbReference type="InterPro" id="IPR035952">
    <property type="entry name" value="Rhomboid-like_sf"/>
</dbReference>
<reference evidence="6 7" key="1">
    <citation type="journal article" date="2023" name="Commun. Biol.">
        <title>Genome analysis of Parmales, the sister group of diatoms, reveals the evolutionary specialization of diatoms from phago-mixotrophs to photoautotrophs.</title>
        <authorList>
            <person name="Ban H."/>
            <person name="Sato S."/>
            <person name="Yoshikawa S."/>
            <person name="Yamada K."/>
            <person name="Nakamura Y."/>
            <person name="Ichinomiya M."/>
            <person name="Sato N."/>
            <person name="Blanc-Mathieu R."/>
            <person name="Endo H."/>
            <person name="Kuwata A."/>
            <person name="Ogata H."/>
        </authorList>
    </citation>
    <scope>NUCLEOTIDE SEQUENCE [LARGE SCALE GENOMIC DNA]</scope>
</reference>
<evidence type="ECO:0000256" key="2">
    <source>
        <dbReference type="ARBA" id="ARBA00022692"/>
    </source>
</evidence>
<dbReference type="Gene3D" id="1.20.1540.10">
    <property type="entry name" value="Rhomboid-like"/>
    <property type="match status" value="1"/>
</dbReference>
<organism evidence="6 7">
    <name type="scientific">Tetraparma gracilis</name>
    <dbReference type="NCBI Taxonomy" id="2962635"/>
    <lineage>
        <taxon>Eukaryota</taxon>
        <taxon>Sar</taxon>
        <taxon>Stramenopiles</taxon>
        <taxon>Ochrophyta</taxon>
        <taxon>Bolidophyceae</taxon>
        <taxon>Parmales</taxon>
        <taxon>Triparmaceae</taxon>
        <taxon>Tetraparma</taxon>
    </lineage>
</organism>
<evidence type="ECO:0000313" key="6">
    <source>
        <dbReference type="EMBL" id="GMI23473.1"/>
    </source>
</evidence>
<accession>A0ABQ6MCF2</accession>
<dbReference type="SUPFAM" id="SSF144091">
    <property type="entry name" value="Rhomboid-like"/>
    <property type="match status" value="1"/>
</dbReference>